<keyword evidence="3 10" id="KW-0812">Transmembrane</keyword>
<evidence type="ECO:0000256" key="8">
    <source>
        <dbReference type="ARBA" id="ARBA00023224"/>
    </source>
</evidence>
<dbReference type="PROSITE" id="PS50262">
    <property type="entry name" value="G_PROTEIN_RECEP_F1_2"/>
    <property type="match status" value="1"/>
</dbReference>
<dbReference type="GO" id="GO:0008528">
    <property type="term" value="F:G protein-coupled peptide receptor activity"/>
    <property type="evidence" value="ECO:0007669"/>
    <property type="project" value="TreeGrafter"/>
</dbReference>
<evidence type="ECO:0000256" key="6">
    <source>
        <dbReference type="ARBA" id="ARBA00023136"/>
    </source>
</evidence>
<feature type="transmembrane region" description="Helical" evidence="10">
    <location>
        <begin position="205"/>
        <end position="228"/>
    </location>
</feature>
<dbReference type="GO" id="GO:0005886">
    <property type="term" value="C:plasma membrane"/>
    <property type="evidence" value="ECO:0007669"/>
    <property type="project" value="UniProtKB-SubCell"/>
</dbReference>
<keyword evidence="8" id="KW-0807">Transducer</keyword>
<keyword evidence="7" id="KW-0675">Receptor</keyword>
<dbReference type="AlphaFoldDB" id="A0A0K0EX40"/>
<reference evidence="12" key="1">
    <citation type="submission" date="2014-07" db="EMBL/GenBank/DDBJ databases">
        <authorList>
            <person name="Martin A.A"/>
            <person name="De Silva N."/>
        </authorList>
    </citation>
    <scope>NUCLEOTIDE SEQUENCE</scope>
</reference>
<dbReference type="Pfam" id="PF00001">
    <property type="entry name" value="7tm_1"/>
    <property type="match status" value="1"/>
</dbReference>
<evidence type="ECO:0000256" key="5">
    <source>
        <dbReference type="ARBA" id="ARBA00023040"/>
    </source>
</evidence>
<evidence type="ECO:0000313" key="13">
    <source>
        <dbReference type="WBParaSite" id="SVE_0109400.1"/>
    </source>
</evidence>
<reference evidence="13" key="2">
    <citation type="submission" date="2015-08" db="UniProtKB">
        <authorList>
            <consortium name="WormBaseParasite"/>
        </authorList>
    </citation>
    <scope>IDENTIFICATION</scope>
</reference>
<keyword evidence="4 10" id="KW-1133">Transmembrane helix</keyword>
<dbReference type="STRING" id="75913.A0A0K0EX40"/>
<accession>A0A0K0EX40</accession>
<dbReference type="CDD" id="cd00637">
    <property type="entry name" value="7tm_classA_rhodopsin-like"/>
    <property type="match status" value="1"/>
</dbReference>
<evidence type="ECO:0000256" key="1">
    <source>
        <dbReference type="ARBA" id="ARBA00004651"/>
    </source>
</evidence>
<dbReference type="SUPFAM" id="SSF81321">
    <property type="entry name" value="Family A G protein-coupled receptor-like"/>
    <property type="match status" value="1"/>
</dbReference>
<feature type="transmembrane region" description="Helical" evidence="10">
    <location>
        <begin position="256"/>
        <end position="277"/>
    </location>
</feature>
<organism evidence="12 13">
    <name type="scientific">Strongyloides venezuelensis</name>
    <name type="common">Threadworm</name>
    <dbReference type="NCBI Taxonomy" id="75913"/>
    <lineage>
        <taxon>Eukaryota</taxon>
        <taxon>Metazoa</taxon>
        <taxon>Ecdysozoa</taxon>
        <taxon>Nematoda</taxon>
        <taxon>Chromadorea</taxon>
        <taxon>Rhabditida</taxon>
        <taxon>Tylenchina</taxon>
        <taxon>Panagrolaimomorpha</taxon>
        <taxon>Strongyloidoidea</taxon>
        <taxon>Strongyloididae</taxon>
        <taxon>Strongyloides</taxon>
    </lineage>
</organism>
<dbReference type="Gene3D" id="1.20.1070.10">
    <property type="entry name" value="Rhodopsin 7-helix transmembrane proteins"/>
    <property type="match status" value="1"/>
</dbReference>
<keyword evidence="12" id="KW-1185">Reference proteome</keyword>
<feature type="transmembrane region" description="Helical" evidence="10">
    <location>
        <begin position="80"/>
        <end position="100"/>
    </location>
</feature>
<evidence type="ECO:0000256" key="2">
    <source>
        <dbReference type="ARBA" id="ARBA00022475"/>
    </source>
</evidence>
<evidence type="ECO:0000256" key="10">
    <source>
        <dbReference type="SAM" id="Phobius"/>
    </source>
</evidence>
<feature type="compositionally biased region" description="Basic and acidic residues" evidence="9">
    <location>
        <begin position="384"/>
        <end position="404"/>
    </location>
</feature>
<evidence type="ECO:0000313" key="12">
    <source>
        <dbReference type="Proteomes" id="UP000035680"/>
    </source>
</evidence>
<evidence type="ECO:0000256" key="4">
    <source>
        <dbReference type="ARBA" id="ARBA00022989"/>
    </source>
</evidence>
<dbReference type="GO" id="GO:0007218">
    <property type="term" value="P:neuropeptide signaling pathway"/>
    <property type="evidence" value="ECO:0007669"/>
    <property type="project" value="TreeGrafter"/>
</dbReference>
<name>A0A0K0EX40_STRVS</name>
<dbReference type="InterPro" id="IPR017452">
    <property type="entry name" value="GPCR_Rhodpsn_7TM"/>
</dbReference>
<feature type="transmembrane region" description="Helical" evidence="10">
    <location>
        <begin position="124"/>
        <end position="144"/>
    </location>
</feature>
<evidence type="ECO:0000256" key="3">
    <source>
        <dbReference type="ARBA" id="ARBA00022692"/>
    </source>
</evidence>
<proteinExistence type="predicted"/>
<dbReference type="Proteomes" id="UP000035680">
    <property type="component" value="Unassembled WGS sequence"/>
</dbReference>
<evidence type="ECO:0000256" key="7">
    <source>
        <dbReference type="ARBA" id="ARBA00023170"/>
    </source>
</evidence>
<feature type="transmembrane region" description="Helical" evidence="10">
    <location>
        <begin position="156"/>
        <end position="175"/>
    </location>
</feature>
<dbReference type="WBParaSite" id="SVE_0109400.1">
    <property type="protein sequence ID" value="SVE_0109400.1"/>
    <property type="gene ID" value="SVE_0109400"/>
</dbReference>
<keyword evidence="5" id="KW-0297">G-protein coupled receptor</keyword>
<evidence type="ECO:0000256" key="9">
    <source>
        <dbReference type="SAM" id="MobiDB-lite"/>
    </source>
</evidence>
<dbReference type="PANTHER" id="PTHR24230">
    <property type="entry name" value="G-PROTEIN COUPLED RECEPTOR"/>
    <property type="match status" value="1"/>
</dbReference>
<comment type="subcellular location">
    <subcellularLocation>
        <location evidence="1">Cell membrane</location>
        <topology evidence="1">Multi-pass membrane protein</topology>
    </subcellularLocation>
</comment>
<keyword evidence="6 10" id="KW-0472">Membrane</keyword>
<feature type="transmembrane region" description="Helical" evidence="10">
    <location>
        <begin position="37"/>
        <end position="59"/>
    </location>
</feature>
<dbReference type="PANTHER" id="PTHR24230:SF82">
    <property type="entry name" value="G-PROTEIN COUPLED RECEPTORS FAMILY 1 PROFILE DOMAIN-CONTAINING PROTEIN"/>
    <property type="match status" value="1"/>
</dbReference>
<protein>
    <submittedName>
        <fullName evidence="13">Gonadotropin-releasing hormone receptor (inferred by orthology to a human protein)</fullName>
    </submittedName>
</protein>
<feature type="region of interest" description="Disordered" evidence="9">
    <location>
        <begin position="383"/>
        <end position="404"/>
    </location>
</feature>
<dbReference type="PRINTS" id="PR00237">
    <property type="entry name" value="GPCRRHODOPSN"/>
</dbReference>
<feature type="domain" description="G-protein coupled receptors family 1 profile" evidence="11">
    <location>
        <begin position="53"/>
        <end position="315"/>
    </location>
</feature>
<feature type="transmembrane region" description="Helical" evidence="10">
    <location>
        <begin position="297"/>
        <end position="315"/>
    </location>
</feature>
<evidence type="ECO:0000259" key="11">
    <source>
        <dbReference type="PROSITE" id="PS50262"/>
    </source>
</evidence>
<sequence length="404" mass="46902">MNLSTNTTISSTQLNITNDISQVDGISEFMKHSTSEIVEMICQLLIFIIGTPLNIYAFIHYNRKKRNGFAESRLIKLSKQLIITHLMVLPMCLWRTYWFYNIVWNLGNVLCKIHSFAYVLPFHLWSNIVAAIAIDMLCCIRSPLSSYRNGEKRVSYLIWGSWISAIVCASPMLLFRETVLVFENYDFYQCSISTNYYNIQNVWNAFHVITVFYIPLIVVILCYILIGLSLRRQMKKRKCLQDESQPINNNHTQVRFLKATVIIIASFVLTWLPYQILALLRVLCKEHSTCSTIYNEFNWLQTIMIASTCINPFLYKFGRFKSSLKSSTLIGSLNENCTSTVNHKVNRGSNVYIRYTRVQNFGKRKISRCKHYVTSSNPSRAIRTTKEEKKFNDIPNDEHTSSSL</sequence>
<keyword evidence="2" id="KW-1003">Cell membrane</keyword>
<dbReference type="InterPro" id="IPR000276">
    <property type="entry name" value="GPCR_Rhodpsn"/>
</dbReference>